<evidence type="ECO:0000256" key="14">
    <source>
        <dbReference type="PIRSR" id="PIRSR001558-2"/>
    </source>
</evidence>
<evidence type="ECO:0000256" key="10">
    <source>
        <dbReference type="ARBA" id="ARBA00022842"/>
    </source>
</evidence>
<sequence>MHGDNQATMKLPITLNLPRKELDELIDKAKDWALMNGTCFRSKTNFNRDLLQFAPFTLLPSPFPREEFQNACNIQIILNTLIHRVAHDYDFLKETLRETVKVDEFTRNLFDIYETVHREGAAQKLSLGILRSDLMLDTSCPKKNAEKLKPHCCWKQVEINTIASGFGWLGPATTRLHRFILQELGYTDELRNLPENNALESLCSGMIEAWSLYGDPKSGYEPGQYHTQKEWDARLLIERSLAIKCPSIQYHLAGTKKVQQTLAKPGTVACFLKDEKTAAKVREIFTGLYPLDFDEHGNSAVEMGISEPQRFVLKPQREGGCNNKYGTDIRDFLQSVKSEQARVAWILMDRLYPPVHRNYVVKPGSNAEPETKELISELGIFGVIIGSDKEIIVNRLGGHMLRTKLSTDNEGGVASGLGACDSPFLID</sequence>
<evidence type="ECO:0000256" key="5">
    <source>
        <dbReference type="ARBA" id="ARBA00022598"/>
    </source>
</evidence>
<feature type="binding site" evidence="13">
    <location>
        <begin position="314"/>
        <end position="323"/>
    </location>
    <ligand>
        <name>ATP</name>
        <dbReference type="ChEBI" id="CHEBI:30616"/>
    </ligand>
</feature>
<dbReference type="PIRSF" id="PIRSF001558">
    <property type="entry name" value="GSHase"/>
    <property type="match status" value="1"/>
</dbReference>
<dbReference type="GO" id="GO:0000287">
    <property type="term" value="F:magnesium ion binding"/>
    <property type="evidence" value="ECO:0007669"/>
    <property type="project" value="UniProtKB-UniRule"/>
</dbReference>
<protein>
    <recommendedName>
        <fullName evidence="4 12">Glutathione synthetase</fullName>
        <shortName evidence="12">GSH-S</shortName>
        <ecNumber evidence="3 12">6.3.2.3</ecNumber>
    </recommendedName>
</protein>
<evidence type="ECO:0000256" key="7">
    <source>
        <dbReference type="ARBA" id="ARBA00022723"/>
    </source>
</evidence>
<feature type="binding site" evidence="14">
    <location>
        <position position="318"/>
    </location>
    <ligand>
        <name>Mg(2+)</name>
        <dbReference type="ChEBI" id="CHEBI:18420"/>
    </ligand>
</feature>
<dbReference type="RefSeq" id="XP_014476113.1">
    <property type="nucleotide sequence ID" value="XM_014620627.1"/>
</dbReference>
<dbReference type="PANTHER" id="PTHR11130">
    <property type="entry name" value="GLUTATHIONE SYNTHETASE"/>
    <property type="match status" value="1"/>
</dbReference>
<evidence type="ECO:0000259" key="15">
    <source>
        <dbReference type="Pfam" id="PF03199"/>
    </source>
</evidence>
<dbReference type="InterPro" id="IPR014049">
    <property type="entry name" value="Glutathione_synthase_N_euk"/>
</dbReference>
<feature type="binding site" evidence="13">
    <location>
        <position position="256"/>
    </location>
    <ligand>
        <name>ATP</name>
        <dbReference type="ChEBI" id="CHEBI:30616"/>
    </ligand>
</feature>
<comment type="similarity">
    <text evidence="2 12">Belongs to the eukaryotic GSH synthase family.</text>
</comment>
<dbReference type="Pfam" id="PF03199">
    <property type="entry name" value="GSH_synthase"/>
    <property type="match status" value="1"/>
</dbReference>
<evidence type="ECO:0000313" key="16">
    <source>
        <dbReference type="Proteomes" id="UP000515204"/>
    </source>
</evidence>
<dbReference type="Gene3D" id="3.30.1490.50">
    <property type="match status" value="1"/>
</dbReference>
<dbReference type="FunFam" id="3.30.1490.50:FF:000002">
    <property type="entry name" value="Glutathione synthetase"/>
    <property type="match status" value="1"/>
</dbReference>
<dbReference type="PANTHER" id="PTHR11130:SF0">
    <property type="entry name" value="GLUTATHIONE SYNTHETASE"/>
    <property type="match status" value="1"/>
</dbReference>
<reference evidence="17" key="1">
    <citation type="submission" date="2025-08" db="UniProtKB">
        <authorList>
            <consortium name="RefSeq"/>
        </authorList>
    </citation>
    <scope>IDENTIFICATION</scope>
</reference>
<comment type="pathway">
    <text evidence="1 12">Sulfur metabolism; glutathione biosynthesis; glutathione from L-cysteine and L-glutamate: step 2/2.</text>
</comment>
<dbReference type="Gene3D" id="1.10.1080.10">
    <property type="entry name" value="Glutathione Synthetase, Chain A, domain 3"/>
    <property type="match status" value="1"/>
</dbReference>
<feature type="binding site" evidence="13">
    <location>
        <position position="404"/>
    </location>
    <ligand>
        <name>ATP</name>
        <dbReference type="ChEBI" id="CHEBI:30616"/>
    </ligand>
</feature>
<dbReference type="SUPFAM" id="SSF52440">
    <property type="entry name" value="PreATP-grasp domain"/>
    <property type="match status" value="1"/>
</dbReference>
<dbReference type="InterPro" id="IPR005615">
    <property type="entry name" value="Glutathione_synthase"/>
</dbReference>
<evidence type="ECO:0000256" key="2">
    <source>
        <dbReference type="ARBA" id="ARBA00010385"/>
    </source>
</evidence>
<keyword evidence="7 12" id="KW-0479">Metal-binding</keyword>
<dbReference type="InterPro" id="IPR014042">
    <property type="entry name" value="Glutathione_synthase_a-hlx"/>
</dbReference>
<dbReference type="AlphaFoldDB" id="A0A6P3XCZ0"/>
<comment type="cofactor">
    <cofactor evidence="12 14">
        <name>Mg(2+)</name>
        <dbReference type="ChEBI" id="CHEBI:18420"/>
    </cofactor>
    <text evidence="12 14">Binds 1 Mg(2+) ion per subunit.</text>
</comment>
<comment type="catalytic activity">
    <reaction evidence="11">
        <text>gamma-L-glutamyl-L-cysteine + glycine + ATP = glutathione + ADP + phosphate + H(+)</text>
        <dbReference type="Rhea" id="RHEA:13557"/>
        <dbReference type="ChEBI" id="CHEBI:15378"/>
        <dbReference type="ChEBI" id="CHEBI:30616"/>
        <dbReference type="ChEBI" id="CHEBI:43474"/>
        <dbReference type="ChEBI" id="CHEBI:57305"/>
        <dbReference type="ChEBI" id="CHEBI:57925"/>
        <dbReference type="ChEBI" id="CHEBI:58173"/>
        <dbReference type="ChEBI" id="CHEBI:456216"/>
        <dbReference type="EC" id="6.3.2.3"/>
    </reaction>
    <physiologicalReaction direction="left-to-right" evidence="11">
        <dbReference type="Rhea" id="RHEA:13558"/>
    </physiologicalReaction>
</comment>
<evidence type="ECO:0000256" key="12">
    <source>
        <dbReference type="PIRNR" id="PIRNR001558"/>
    </source>
</evidence>
<evidence type="ECO:0000313" key="17">
    <source>
        <dbReference type="RefSeq" id="XP_014476113.1"/>
    </source>
</evidence>
<feature type="binding site" evidence="14">
    <location>
        <position position="158"/>
    </location>
    <ligand>
        <name>Mg(2+)</name>
        <dbReference type="ChEBI" id="CHEBI:18420"/>
    </ligand>
</feature>
<keyword evidence="5 12" id="KW-0436">Ligase</keyword>
<feature type="binding site" evidence="14">
    <location>
        <position position="160"/>
    </location>
    <ligand>
        <name>Mg(2+)</name>
        <dbReference type="ChEBI" id="CHEBI:18420"/>
    </ligand>
</feature>
<dbReference type="UniPathway" id="UPA00142">
    <property type="reaction ID" value="UER00210"/>
</dbReference>
<dbReference type="GO" id="GO:0043295">
    <property type="term" value="F:glutathione binding"/>
    <property type="evidence" value="ECO:0007669"/>
    <property type="project" value="UniProtKB-UniRule"/>
</dbReference>
<organism evidence="16 17">
    <name type="scientific">Dinoponera quadriceps</name>
    <name type="common">South American ant</name>
    <dbReference type="NCBI Taxonomy" id="609295"/>
    <lineage>
        <taxon>Eukaryota</taxon>
        <taxon>Metazoa</taxon>
        <taxon>Ecdysozoa</taxon>
        <taxon>Arthropoda</taxon>
        <taxon>Hexapoda</taxon>
        <taxon>Insecta</taxon>
        <taxon>Pterygota</taxon>
        <taxon>Neoptera</taxon>
        <taxon>Endopterygota</taxon>
        <taxon>Hymenoptera</taxon>
        <taxon>Apocrita</taxon>
        <taxon>Aculeata</taxon>
        <taxon>Formicoidea</taxon>
        <taxon>Formicidae</taxon>
        <taxon>Ponerinae</taxon>
        <taxon>Ponerini</taxon>
        <taxon>Dinoponera</taxon>
    </lineage>
</organism>
<evidence type="ECO:0000256" key="4">
    <source>
        <dbReference type="ARBA" id="ARBA00020821"/>
    </source>
</evidence>
<evidence type="ECO:0000256" key="11">
    <source>
        <dbReference type="ARBA" id="ARBA00048871"/>
    </source>
</evidence>
<dbReference type="OrthoDB" id="2020073at2759"/>
<gene>
    <name evidence="17" type="primary">LOC106745223</name>
</gene>
<dbReference type="GO" id="GO:0005524">
    <property type="term" value="F:ATP binding"/>
    <property type="evidence" value="ECO:0007669"/>
    <property type="project" value="UniProtKB-UniRule"/>
</dbReference>
<keyword evidence="16" id="KW-1185">Reference proteome</keyword>
<dbReference type="InterPro" id="IPR014709">
    <property type="entry name" value="Glutathione_synthase_C_euk"/>
</dbReference>
<feature type="binding site" evidence="13">
    <location>
        <position position="402"/>
    </location>
    <ligand>
        <name>substrate</name>
    </ligand>
</feature>
<dbReference type="EC" id="6.3.2.3" evidence="3 12"/>
<feature type="binding site" evidence="13">
    <location>
        <position position="377"/>
    </location>
    <ligand>
        <name>ATP</name>
        <dbReference type="ChEBI" id="CHEBI:30616"/>
    </ligand>
</feature>
<feature type="binding site" evidence="13">
    <location>
        <position position="410"/>
    </location>
    <ligand>
        <name>ATP</name>
        <dbReference type="ChEBI" id="CHEBI:30616"/>
    </ligand>
</feature>
<dbReference type="Pfam" id="PF03917">
    <property type="entry name" value="GSH_synth_ATP"/>
    <property type="match status" value="1"/>
</dbReference>
<evidence type="ECO:0000256" key="6">
    <source>
        <dbReference type="ARBA" id="ARBA00022684"/>
    </source>
</evidence>
<dbReference type="InterPro" id="IPR016185">
    <property type="entry name" value="PreATP-grasp_dom_sf"/>
</dbReference>
<keyword evidence="8 12" id="KW-0547">Nucleotide-binding</keyword>
<evidence type="ECO:0000256" key="1">
    <source>
        <dbReference type="ARBA" id="ARBA00004965"/>
    </source>
</evidence>
<name>A0A6P3XCZ0_DINQU</name>
<accession>A0A6P3XCZ0</accession>
<dbReference type="GO" id="GO:0004363">
    <property type="term" value="F:glutathione synthase activity"/>
    <property type="evidence" value="ECO:0007669"/>
    <property type="project" value="UniProtKB-UniRule"/>
</dbReference>
<dbReference type="InterPro" id="IPR004887">
    <property type="entry name" value="GSH_synth_subst-bd"/>
</dbReference>
<dbReference type="Gene3D" id="3.30.1490.80">
    <property type="match status" value="1"/>
</dbReference>
<dbReference type="Gene3D" id="3.30.470.20">
    <property type="entry name" value="ATP-grasp fold, B domain"/>
    <property type="match status" value="2"/>
</dbReference>
<dbReference type="Gene3D" id="3.40.50.1760">
    <property type="entry name" value="Glutathione synthase, substrate-binding domain superfamily, eukaryotic"/>
    <property type="match status" value="1"/>
</dbReference>
<keyword evidence="10 12" id="KW-0460">Magnesium</keyword>
<feature type="domain" description="Glutathione synthase substrate-binding" evidence="15">
    <location>
        <begin position="217"/>
        <end position="253"/>
    </location>
</feature>
<dbReference type="SUPFAM" id="SSF56059">
    <property type="entry name" value="Glutathione synthetase ATP-binding domain-like"/>
    <property type="match status" value="1"/>
</dbReference>
<feature type="binding site" evidence="13">
    <location>
        <position position="325"/>
    </location>
    <ligand>
        <name>ATP</name>
        <dbReference type="ChEBI" id="CHEBI:30616"/>
    </ligand>
</feature>
<dbReference type="GeneID" id="106745223"/>
<evidence type="ECO:0000256" key="9">
    <source>
        <dbReference type="ARBA" id="ARBA00022840"/>
    </source>
</evidence>
<keyword evidence="6 12" id="KW-0317">Glutathione biosynthesis</keyword>
<dbReference type="InterPro" id="IPR037013">
    <property type="entry name" value="GSH-S_sub-bd_sf"/>
</dbReference>
<evidence type="ECO:0000256" key="13">
    <source>
        <dbReference type="PIRSR" id="PIRSR001558-1"/>
    </source>
</evidence>
<feature type="binding site" evidence="13">
    <location>
        <position position="158"/>
    </location>
    <ligand>
        <name>ATP</name>
        <dbReference type="ChEBI" id="CHEBI:30616"/>
    </ligand>
</feature>
<dbReference type="GO" id="GO:0005829">
    <property type="term" value="C:cytosol"/>
    <property type="evidence" value="ECO:0007669"/>
    <property type="project" value="TreeGrafter"/>
</dbReference>
<feature type="binding site" evidence="13">
    <location>
        <position position="131"/>
    </location>
    <ligand>
        <name>substrate</name>
    </ligand>
</feature>
<evidence type="ECO:0000256" key="3">
    <source>
        <dbReference type="ARBA" id="ARBA00012214"/>
    </source>
</evidence>
<evidence type="ECO:0000256" key="8">
    <source>
        <dbReference type="ARBA" id="ARBA00022741"/>
    </source>
</evidence>
<dbReference type="Proteomes" id="UP000515204">
    <property type="component" value="Unplaced"/>
</dbReference>
<proteinExistence type="inferred from homology"/>
<keyword evidence="9 12" id="KW-0067">ATP-binding</keyword>